<evidence type="ECO:0000256" key="8">
    <source>
        <dbReference type="ARBA" id="ARBA00022801"/>
    </source>
</evidence>
<comment type="catalytic activity">
    <reaction evidence="1">
        <text>Hydrolysis of (1-&gt;3)-beta-D-glucosidic linkages in (1-&gt;3)-beta-D-glucans.</text>
        <dbReference type="EC" id="3.2.1.39"/>
    </reaction>
</comment>
<comment type="subcellular location">
    <subcellularLocation>
        <location evidence="2">Cell membrane</location>
        <topology evidence="2">Lipid-anchor</topology>
        <topology evidence="2">GPI-anchor</topology>
    </subcellularLocation>
</comment>
<evidence type="ECO:0000256" key="13">
    <source>
        <dbReference type="RuleBase" id="RU004335"/>
    </source>
</evidence>
<proteinExistence type="inferred from homology"/>
<evidence type="ECO:0000256" key="6">
    <source>
        <dbReference type="ARBA" id="ARBA00022622"/>
    </source>
</evidence>
<comment type="caution">
    <text evidence="15">The sequence shown here is derived from an EMBL/GenBank/DDBJ whole genome shotgun (WGS) entry which is preliminary data.</text>
</comment>
<keyword evidence="8" id="KW-0378">Hydrolase</keyword>
<dbReference type="Gene3D" id="1.20.58.1040">
    <property type="match status" value="1"/>
</dbReference>
<dbReference type="SUPFAM" id="SSF51445">
    <property type="entry name" value="(Trans)glycosidases"/>
    <property type="match status" value="1"/>
</dbReference>
<evidence type="ECO:0000313" key="15">
    <source>
        <dbReference type="EMBL" id="KAF3327735.1"/>
    </source>
</evidence>
<dbReference type="InterPro" id="IPR017853">
    <property type="entry name" value="GH"/>
</dbReference>
<protein>
    <recommendedName>
        <fullName evidence="4">glucan endo-1,3-beta-D-glucosidase</fullName>
        <ecNumber evidence="4">3.2.1.39</ecNumber>
    </recommendedName>
</protein>
<dbReference type="Pfam" id="PF00332">
    <property type="entry name" value="Glyco_hydro_17"/>
    <property type="match status" value="1"/>
</dbReference>
<dbReference type="FunFam" id="3.20.20.80:FF:000005">
    <property type="entry name" value="Glucan endo-1,3-beta-glucosidase 14"/>
    <property type="match status" value="1"/>
</dbReference>
<dbReference type="GO" id="GO:0005975">
    <property type="term" value="P:carbohydrate metabolic process"/>
    <property type="evidence" value="ECO:0007669"/>
    <property type="project" value="InterPro"/>
</dbReference>
<dbReference type="GO" id="GO:0009506">
    <property type="term" value="C:plasmodesma"/>
    <property type="evidence" value="ECO:0007669"/>
    <property type="project" value="UniProtKB-ARBA"/>
</dbReference>
<evidence type="ECO:0000256" key="1">
    <source>
        <dbReference type="ARBA" id="ARBA00000382"/>
    </source>
</evidence>
<evidence type="ECO:0000313" key="16">
    <source>
        <dbReference type="Proteomes" id="UP000623129"/>
    </source>
</evidence>
<dbReference type="SMART" id="SM00768">
    <property type="entry name" value="X8"/>
    <property type="match status" value="1"/>
</dbReference>
<name>A0A833VIC1_9POAL</name>
<keyword evidence="16" id="KW-1185">Reference proteome</keyword>
<sequence length="579" mass="64097">MGSVQYYIKGNDGRHHLIFIVKQQPTGQKKCVWATAFISILWSLWKQRNEMMMMIFRGVKPHHQYAWLVANRASEDANLRPTTPFPKKQRSSFSLSLLSLSLLLKTPSPKMRLDCLLYLLPLLLFSLSSAAHGSRLKGIGVNYGTLGDNLPSPAKSVRLICALNAGYVKIYDANATILSALAGTGLRVSIMVPNEIIPAIAANQSAAEAWVSTNVLPFLRRTRIRYLLVGNEILSDYSIKNSTWQAVVPAMQNLHRALKSHSIRNIKLGTTLAMDVLSVSAPPSSGTFRPDIAEPVLRPLLTFLCKTRSYFFVDAYPYFVWSANYTTISLDYALFRAGPSLYRTDPVSKLVYTNLLDEMLDSVIAAMGKLGFNDVKLAVAETGWPNGCDLDQIGGNVYNAAVYNRNLARRMAGKLGTPARPRVNMPVFVFSLYNENKKPGPGTERHWGMYYPNSKPIYEVDLSGRRPMESYPPLPLANNNSPYKGPIWCVFTGNKNANVTELSGALQYACGQGNGTCNAIQSGGKCYQPNSLAVHASWAFNLYWQQFTKIGATCYFNGLATQTAKDPSYGSCRFPSSLN</sequence>
<dbReference type="PANTHER" id="PTHR32227">
    <property type="entry name" value="GLUCAN ENDO-1,3-BETA-GLUCOSIDASE BG1-RELATED-RELATED"/>
    <property type="match status" value="1"/>
</dbReference>
<keyword evidence="11" id="KW-0325">Glycoprotein</keyword>
<dbReference type="Gene3D" id="3.20.20.80">
    <property type="entry name" value="Glycosidases"/>
    <property type="match status" value="1"/>
</dbReference>
<dbReference type="InterPro" id="IPR044965">
    <property type="entry name" value="Glyco_hydro_17_plant"/>
</dbReference>
<evidence type="ECO:0000256" key="10">
    <source>
        <dbReference type="ARBA" id="ARBA00023157"/>
    </source>
</evidence>
<evidence type="ECO:0000256" key="4">
    <source>
        <dbReference type="ARBA" id="ARBA00012780"/>
    </source>
</evidence>
<keyword evidence="12" id="KW-0326">Glycosidase</keyword>
<dbReference type="InterPro" id="IPR012946">
    <property type="entry name" value="X8"/>
</dbReference>
<evidence type="ECO:0000256" key="11">
    <source>
        <dbReference type="ARBA" id="ARBA00023180"/>
    </source>
</evidence>
<keyword evidence="6" id="KW-0336">GPI-anchor</keyword>
<comment type="similarity">
    <text evidence="3 13">Belongs to the glycosyl hydrolase 17 family.</text>
</comment>
<reference evidence="15" key="1">
    <citation type="submission" date="2020-01" db="EMBL/GenBank/DDBJ databases">
        <title>Genome sequence of Kobresia littledalei, the first chromosome-level genome in the family Cyperaceae.</title>
        <authorList>
            <person name="Qu G."/>
        </authorList>
    </citation>
    <scope>NUCLEOTIDE SEQUENCE</scope>
    <source>
        <strain evidence="15">C.B.Clarke</strain>
        <tissue evidence="15">Leaf</tissue>
    </source>
</reference>
<evidence type="ECO:0000256" key="3">
    <source>
        <dbReference type="ARBA" id="ARBA00008773"/>
    </source>
</evidence>
<dbReference type="Pfam" id="PF07983">
    <property type="entry name" value="X8"/>
    <property type="match status" value="1"/>
</dbReference>
<dbReference type="GO" id="GO:0005886">
    <property type="term" value="C:plasma membrane"/>
    <property type="evidence" value="ECO:0007669"/>
    <property type="project" value="UniProtKB-SubCell"/>
</dbReference>
<evidence type="ECO:0000259" key="14">
    <source>
        <dbReference type="SMART" id="SM00768"/>
    </source>
</evidence>
<evidence type="ECO:0000256" key="12">
    <source>
        <dbReference type="ARBA" id="ARBA00023295"/>
    </source>
</evidence>
<keyword evidence="9" id="KW-0472">Membrane</keyword>
<dbReference type="FunFam" id="1.20.58.1040:FF:000001">
    <property type="entry name" value="Glucan endo-1,3-beta-glucosidase 4"/>
    <property type="match status" value="1"/>
</dbReference>
<feature type="domain" description="X8" evidence="14">
    <location>
        <begin position="487"/>
        <end position="574"/>
    </location>
</feature>
<dbReference type="OrthoDB" id="941679at2759"/>
<dbReference type="InterPro" id="IPR000490">
    <property type="entry name" value="Glyco_hydro_17"/>
</dbReference>
<accession>A0A833VIC1</accession>
<keyword evidence="7" id="KW-0732">Signal</keyword>
<dbReference type="AlphaFoldDB" id="A0A833VIC1"/>
<keyword evidence="6" id="KW-0449">Lipoprotein</keyword>
<dbReference type="GO" id="GO:0098552">
    <property type="term" value="C:side of membrane"/>
    <property type="evidence" value="ECO:0007669"/>
    <property type="project" value="UniProtKB-KW"/>
</dbReference>
<keyword evidence="5" id="KW-1003">Cell membrane</keyword>
<dbReference type="EMBL" id="SWLB01000017">
    <property type="protein sequence ID" value="KAF3327735.1"/>
    <property type="molecule type" value="Genomic_DNA"/>
</dbReference>
<evidence type="ECO:0000256" key="2">
    <source>
        <dbReference type="ARBA" id="ARBA00004609"/>
    </source>
</evidence>
<dbReference type="EC" id="3.2.1.39" evidence="4"/>
<evidence type="ECO:0000256" key="9">
    <source>
        <dbReference type="ARBA" id="ARBA00023136"/>
    </source>
</evidence>
<evidence type="ECO:0000256" key="5">
    <source>
        <dbReference type="ARBA" id="ARBA00022475"/>
    </source>
</evidence>
<keyword evidence="10" id="KW-1015">Disulfide bond</keyword>
<dbReference type="Proteomes" id="UP000623129">
    <property type="component" value="Unassembled WGS sequence"/>
</dbReference>
<gene>
    <name evidence="15" type="ORF">FCM35_KLT07853</name>
</gene>
<evidence type="ECO:0000256" key="7">
    <source>
        <dbReference type="ARBA" id="ARBA00022729"/>
    </source>
</evidence>
<organism evidence="15 16">
    <name type="scientific">Carex littledalei</name>
    <dbReference type="NCBI Taxonomy" id="544730"/>
    <lineage>
        <taxon>Eukaryota</taxon>
        <taxon>Viridiplantae</taxon>
        <taxon>Streptophyta</taxon>
        <taxon>Embryophyta</taxon>
        <taxon>Tracheophyta</taxon>
        <taxon>Spermatophyta</taxon>
        <taxon>Magnoliopsida</taxon>
        <taxon>Liliopsida</taxon>
        <taxon>Poales</taxon>
        <taxon>Cyperaceae</taxon>
        <taxon>Cyperoideae</taxon>
        <taxon>Cariceae</taxon>
        <taxon>Carex</taxon>
        <taxon>Carex subgen. Euthyceras</taxon>
    </lineage>
</organism>
<dbReference type="GO" id="GO:0042973">
    <property type="term" value="F:glucan endo-1,3-beta-D-glucosidase activity"/>
    <property type="evidence" value="ECO:0007669"/>
    <property type="project" value="UniProtKB-EC"/>
</dbReference>